<accession>A0A428NPA9</accession>
<sequence length="134" mass="14293">MTHQISDQGGPTAFLPVGHLLAPAESALNASAVTGPTSLIGDVPVMSSLETDEIAEAHHWEDYAQLEDSLNTRIDGGDQGSNDHPLPLDNPDNNPEVIYISDDSLDDERGVYGQVSFIDLSPNVAERTEDVDPG</sequence>
<proteinExistence type="predicted"/>
<name>A0A428NPA9_9HYPO</name>
<organism evidence="2 3">
    <name type="scientific">Fusarium duplospermum</name>
    <dbReference type="NCBI Taxonomy" id="1325734"/>
    <lineage>
        <taxon>Eukaryota</taxon>
        <taxon>Fungi</taxon>
        <taxon>Dikarya</taxon>
        <taxon>Ascomycota</taxon>
        <taxon>Pezizomycotina</taxon>
        <taxon>Sordariomycetes</taxon>
        <taxon>Hypocreomycetidae</taxon>
        <taxon>Hypocreales</taxon>
        <taxon>Nectriaceae</taxon>
        <taxon>Fusarium</taxon>
        <taxon>Fusarium solani species complex</taxon>
    </lineage>
</organism>
<evidence type="ECO:0000256" key="1">
    <source>
        <dbReference type="SAM" id="MobiDB-lite"/>
    </source>
</evidence>
<dbReference type="Proteomes" id="UP000288168">
    <property type="component" value="Unassembled WGS sequence"/>
</dbReference>
<feature type="region of interest" description="Disordered" evidence="1">
    <location>
        <begin position="69"/>
        <end position="95"/>
    </location>
</feature>
<comment type="caution">
    <text evidence="2">The sequence shown here is derived from an EMBL/GenBank/DDBJ whole genome shotgun (WGS) entry which is preliminary data.</text>
</comment>
<gene>
    <name evidence="2" type="ORF">CEP54_015430</name>
</gene>
<keyword evidence="3" id="KW-1185">Reference proteome</keyword>
<feature type="compositionally biased region" description="Low complexity" evidence="1">
    <location>
        <begin position="82"/>
        <end position="95"/>
    </location>
</feature>
<dbReference type="EMBL" id="NKCI01000360">
    <property type="protein sequence ID" value="RSL42580.1"/>
    <property type="molecule type" value="Genomic_DNA"/>
</dbReference>
<evidence type="ECO:0000313" key="3">
    <source>
        <dbReference type="Proteomes" id="UP000288168"/>
    </source>
</evidence>
<dbReference type="AlphaFoldDB" id="A0A428NPA9"/>
<protein>
    <submittedName>
        <fullName evidence="2">Uncharacterized protein</fullName>
    </submittedName>
</protein>
<reference evidence="2 3" key="1">
    <citation type="submission" date="2017-06" db="EMBL/GenBank/DDBJ databases">
        <title>Comparative genomic analysis of Ambrosia Fusariam Clade fungi.</title>
        <authorList>
            <person name="Stajich J.E."/>
            <person name="Carrillo J."/>
            <person name="Kijimoto T."/>
            <person name="Eskalen A."/>
            <person name="O'Donnell K."/>
            <person name="Kasson M."/>
        </authorList>
    </citation>
    <scope>NUCLEOTIDE SEQUENCE [LARGE SCALE GENOMIC DNA]</scope>
    <source>
        <strain evidence="2 3">NRRL62584</strain>
    </source>
</reference>
<evidence type="ECO:0000313" key="2">
    <source>
        <dbReference type="EMBL" id="RSL42580.1"/>
    </source>
</evidence>